<feature type="transmembrane region" description="Helical" evidence="1">
    <location>
        <begin position="964"/>
        <end position="982"/>
    </location>
</feature>
<dbReference type="EMBL" id="JBGBPQ010000013">
    <property type="protein sequence ID" value="KAL1512195.1"/>
    <property type="molecule type" value="Genomic_DNA"/>
</dbReference>
<feature type="transmembrane region" description="Helical" evidence="1">
    <location>
        <begin position="681"/>
        <end position="700"/>
    </location>
</feature>
<name>A0AB34J6A4_PRYPA</name>
<organism evidence="3 4">
    <name type="scientific">Prymnesium parvum</name>
    <name type="common">Toxic golden alga</name>
    <dbReference type="NCBI Taxonomy" id="97485"/>
    <lineage>
        <taxon>Eukaryota</taxon>
        <taxon>Haptista</taxon>
        <taxon>Haptophyta</taxon>
        <taxon>Prymnesiophyceae</taxon>
        <taxon>Prymnesiales</taxon>
        <taxon>Prymnesiaceae</taxon>
        <taxon>Prymnesium</taxon>
    </lineage>
</organism>
<keyword evidence="1" id="KW-0812">Transmembrane</keyword>
<proteinExistence type="predicted"/>
<feature type="transmembrane region" description="Helical" evidence="1">
    <location>
        <begin position="1042"/>
        <end position="1063"/>
    </location>
</feature>
<reference evidence="3 4" key="1">
    <citation type="journal article" date="2024" name="Science">
        <title>Giant polyketide synthase enzymes in the biosynthesis of giant marine polyether toxins.</title>
        <authorList>
            <person name="Fallon T.R."/>
            <person name="Shende V.V."/>
            <person name="Wierzbicki I.H."/>
            <person name="Pendleton A.L."/>
            <person name="Watervoot N.F."/>
            <person name="Auber R.P."/>
            <person name="Gonzalez D.J."/>
            <person name="Wisecaver J.H."/>
            <person name="Moore B.S."/>
        </authorList>
    </citation>
    <scope>NUCLEOTIDE SEQUENCE [LARGE SCALE GENOMIC DNA]</scope>
    <source>
        <strain evidence="3 4">12B1</strain>
    </source>
</reference>
<feature type="transmembrane region" description="Helical" evidence="1">
    <location>
        <begin position="629"/>
        <end position="646"/>
    </location>
</feature>
<dbReference type="PROSITE" id="PS00455">
    <property type="entry name" value="AMP_BINDING"/>
    <property type="match status" value="1"/>
</dbReference>
<keyword evidence="1" id="KW-0472">Membrane</keyword>
<feature type="transmembrane region" description="Helical" evidence="1">
    <location>
        <begin position="597"/>
        <end position="617"/>
    </location>
</feature>
<feature type="domain" description="AMP-dependent synthetase/ligase" evidence="2">
    <location>
        <begin position="37"/>
        <end position="361"/>
    </location>
</feature>
<dbReference type="InterPro" id="IPR042099">
    <property type="entry name" value="ANL_N_sf"/>
</dbReference>
<evidence type="ECO:0000259" key="2">
    <source>
        <dbReference type="Pfam" id="PF00501"/>
    </source>
</evidence>
<feature type="transmembrane region" description="Helical" evidence="1">
    <location>
        <begin position="844"/>
        <end position="864"/>
    </location>
</feature>
<dbReference type="GO" id="GO:0031956">
    <property type="term" value="F:medium-chain fatty acid-CoA ligase activity"/>
    <property type="evidence" value="ECO:0007669"/>
    <property type="project" value="TreeGrafter"/>
</dbReference>
<dbReference type="AlphaFoldDB" id="A0AB34J6A4"/>
<gene>
    <name evidence="3" type="ORF">AB1Y20_005459</name>
</gene>
<feature type="transmembrane region" description="Helical" evidence="1">
    <location>
        <begin position="739"/>
        <end position="757"/>
    </location>
</feature>
<dbReference type="Pfam" id="PF00501">
    <property type="entry name" value="AMP-binding"/>
    <property type="match status" value="1"/>
</dbReference>
<feature type="transmembrane region" description="Helical" evidence="1">
    <location>
        <begin position="652"/>
        <end position="674"/>
    </location>
</feature>
<evidence type="ECO:0000256" key="1">
    <source>
        <dbReference type="SAM" id="Phobius"/>
    </source>
</evidence>
<dbReference type="InterPro" id="IPR045851">
    <property type="entry name" value="AMP-bd_C_sf"/>
</dbReference>
<dbReference type="SUPFAM" id="SSF56801">
    <property type="entry name" value="Acetyl-CoA synthetase-like"/>
    <property type="match status" value="1"/>
</dbReference>
<dbReference type="Gene3D" id="3.30.300.30">
    <property type="match status" value="1"/>
</dbReference>
<protein>
    <recommendedName>
        <fullName evidence="2">AMP-dependent synthetase/ligase domain-containing protein</fullName>
    </recommendedName>
</protein>
<feature type="transmembrane region" description="Helical" evidence="1">
    <location>
        <begin position="778"/>
        <end position="799"/>
    </location>
</feature>
<dbReference type="InterPro" id="IPR000873">
    <property type="entry name" value="AMP-dep_synth/lig_dom"/>
</dbReference>
<keyword evidence="1" id="KW-1133">Transmembrane helix</keyword>
<evidence type="ECO:0000313" key="3">
    <source>
        <dbReference type="EMBL" id="KAL1512195.1"/>
    </source>
</evidence>
<dbReference type="Gene3D" id="3.40.50.12780">
    <property type="entry name" value="N-terminal domain of ligase-like"/>
    <property type="match status" value="1"/>
</dbReference>
<sequence length="1102" mass="118682">MASLAASLLDALEGDGPSCVVSWSKPALRAQISAFDLSGWGIPPKARIGLMLPNGTVNAVGLLAAMQWYCVVTINPSDTAKGAEARLRSSGATCLVSLEQMDTASAAASAAGVPLISLVQGPGDLDGAFRMPRAPRAATPRDGADAIGHEDYVLILFTSGTTGNSKRVPFTLRRLLASGAALAASLALTPDDVGLNTMPLYHVGGIACNLLCPLVSNSRMSFHPGFSAAGFFEALAIEGISWMYAAPAMWQKIVQHPRTGPVVAPRLRLLRSGAAALPHADALALRQMFGEHVAVLPTYSMTECMPVCAPPPTYRLEKPGSVGLPCIPLKILGKDGEEVPAGTVGEVTLIGLGKEHLFGGYERDGDGKLVVPDAAEDQFPTGDRGYVDADGWLYHVGRSKECVNRGGEIISPVEVEDALFEVEGIVRGDVMAFAAPHAALEEVVAVALPSGSTVELSELRRVAAQRLPTAHLPQVLVRVPQLPRTAGTNKLQRTGYAKTLGLPKLNGGELFTFSFDPEQAVPLSLAPFRRGDAELDVEAGGVAASTEVDSLSRVVYTPGGRSTPMTPLSYLYFLCMYSILLHHQTGFGDHLRGPTRWIVSLTATFTTDGFLFCGGWMDYRWPARTWAAVARKLLGTLVIVLLLLFLPQQRAGVWLVLDLFVYRLLIVPLPLLGAPTVVRQAFACLSVAGIITSFFVQLPYPLAAQDDEYAYAAPCGAPFGGMEGNPMCFFPGKRMGTGLFFYLTLPMLMPSTCLAALPTDPFRYARVLGREVRITKAFAIRSAALAVLLVCFAVAITTWRNLPHICVEDKDNYLEPYRYLEQHKPSFYLPANYNMIAVASGHRFLALVSKFVVNVAAIFALCHLMPLRASLLSMLGDCALITFVTSRYLPPGKLNGEYAIVFLENWASHVGHAGGGPFIFFLFDSFFVLAIPFVSQVAMTFYVRFEAPLKKVSWLKIPYPQPPSVLAMMGAWTILFVVYYLHRDNGSISKAMDSFVPANASNNVLIGPGICPRESFDVHSNATITSDDVILEAMADIAKGQFHGVDFAIVLGFSCFLVALAFIEVRDAFLRPKVSDFKKPTEAAPLVQPVGTYGTGSPPLKK</sequence>
<dbReference type="GO" id="GO:0006631">
    <property type="term" value="P:fatty acid metabolic process"/>
    <property type="evidence" value="ECO:0007669"/>
    <property type="project" value="TreeGrafter"/>
</dbReference>
<dbReference type="PANTHER" id="PTHR43201">
    <property type="entry name" value="ACYL-COA SYNTHETASE"/>
    <property type="match status" value="1"/>
</dbReference>
<accession>A0AB34J6A4</accession>
<comment type="caution">
    <text evidence="3">The sequence shown here is derived from an EMBL/GenBank/DDBJ whole genome shotgun (WGS) entry which is preliminary data.</text>
</comment>
<evidence type="ECO:0000313" key="4">
    <source>
        <dbReference type="Proteomes" id="UP001515480"/>
    </source>
</evidence>
<dbReference type="InterPro" id="IPR020845">
    <property type="entry name" value="AMP-binding_CS"/>
</dbReference>
<dbReference type="Proteomes" id="UP001515480">
    <property type="component" value="Unassembled WGS sequence"/>
</dbReference>
<dbReference type="PANTHER" id="PTHR43201:SF10">
    <property type="entry name" value="CARRIER DOMAIN-CONTAINING PROTEIN"/>
    <property type="match status" value="1"/>
</dbReference>
<feature type="transmembrane region" description="Helical" evidence="1">
    <location>
        <begin position="918"/>
        <end position="943"/>
    </location>
</feature>
<keyword evidence="4" id="KW-1185">Reference proteome</keyword>